<evidence type="ECO:0000313" key="7">
    <source>
        <dbReference type="EMBL" id="KAJ3055923.1"/>
    </source>
</evidence>
<dbReference type="InterPro" id="IPR051834">
    <property type="entry name" value="RING_finger_E3_ligase"/>
</dbReference>
<evidence type="ECO:0000259" key="6">
    <source>
        <dbReference type="PROSITE" id="PS50089"/>
    </source>
</evidence>
<dbReference type="PROSITE" id="PS50089">
    <property type="entry name" value="ZF_RING_2"/>
    <property type="match status" value="2"/>
</dbReference>
<keyword evidence="2 4" id="KW-0863">Zinc-finger</keyword>
<name>A0AAD5SI28_9FUNG</name>
<dbReference type="GO" id="GO:0005634">
    <property type="term" value="C:nucleus"/>
    <property type="evidence" value="ECO:0007669"/>
    <property type="project" value="TreeGrafter"/>
</dbReference>
<evidence type="ECO:0000256" key="1">
    <source>
        <dbReference type="ARBA" id="ARBA00022723"/>
    </source>
</evidence>
<dbReference type="Pfam" id="PF13639">
    <property type="entry name" value="zf-RING_2"/>
    <property type="match status" value="1"/>
</dbReference>
<dbReference type="AlphaFoldDB" id="A0AAD5SI28"/>
<evidence type="ECO:0000256" key="5">
    <source>
        <dbReference type="SAM" id="MobiDB-lite"/>
    </source>
</evidence>
<evidence type="ECO:0000313" key="8">
    <source>
        <dbReference type="Proteomes" id="UP001212841"/>
    </source>
</evidence>
<gene>
    <name evidence="7" type="ORF">HK097_008732</name>
</gene>
<keyword evidence="3" id="KW-0862">Zinc</keyword>
<feature type="domain" description="RING-type" evidence="6">
    <location>
        <begin position="1"/>
        <end position="26"/>
    </location>
</feature>
<protein>
    <recommendedName>
        <fullName evidence="6">RING-type domain-containing protein</fullName>
    </recommendedName>
</protein>
<dbReference type="SMART" id="SM00184">
    <property type="entry name" value="RING"/>
    <property type="match status" value="2"/>
</dbReference>
<comment type="caution">
    <text evidence="7">The sequence shown here is derived from an EMBL/GenBank/DDBJ whole genome shotgun (WGS) entry which is preliminary data.</text>
</comment>
<dbReference type="Gene3D" id="3.30.40.10">
    <property type="entry name" value="Zinc/RING finger domain, C3HC4 (zinc finger)"/>
    <property type="match status" value="2"/>
</dbReference>
<accession>A0AAD5SI28</accession>
<dbReference type="Proteomes" id="UP001212841">
    <property type="component" value="Unassembled WGS sequence"/>
</dbReference>
<dbReference type="PANTHER" id="PTHR45931">
    <property type="entry name" value="SI:CH211-59O9.10"/>
    <property type="match status" value="1"/>
</dbReference>
<dbReference type="InterPro" id="IPR013083">
    <property type="entry name" value="Znf_RING/FYVE/PHD"/>
</dbReference>
<evidence type="ECO:0000256" key="3">
    <source>
        <dbReference type="ARBA" id="ARBA00022833"/>
    </source>
</evidence>
<sequence>MPCRHIFHRDCIEPWLGQSNTCPTCRFELETDNEDYNKGVRERMAARGDGVDESVDFEKDEAANQDGVSAEGQPVSGDATLATSSKQCAFVEIGLCGASGNGDELTKLDSCGHEFHSDCLDRALLVAGYDVHGARNSGSNLSVRCPKCRIVNHFEPASLSDSGESAEVSTAKLSAS</sequence>
<keyword evidence="8" id="KW-1185">Reference proteome</keyword>
<feature type="domain" description="RING-type" evidence="6">
    <location>
        <begin position="95"/>
        <end position="149"/>
    </location>
</feature>
<evidence type="ECO:0000256" key="2">
    <source>
        <dbReference type="ARBA" id="ARBA00022771"/>
    </source>
</evidence>
<dbReference type="SUPFAM" id="SSF57850">
    <property type="entry name" value="RING/U-box"/>
    <property type="match status" value="2"/>
</dbReference>
<dbReference type="PANTHER" id="PTHR45931:SF3">
    <property type="entry name" value="RING ZINC FINGER-CONTAINING PROTEIN"/>
    <property type="match status" value="1"/>
</dbReference>
<feature type="region of interest" description="Disordered" evidence="5">
    <location>
        <begin position="47"/>
        <end position="76"/>
    </location>
</feature>
<keyword evidence="1" id="KW-0479">Metal-binding</keyword>
<evidence type="ECO:0000256" key="4">
    <source>
        <dbReference type="PROSITE-ProRule" id="PRU00175"/>
    </source>
</evidence>
<dbReference type="EMBL" id="JADGJD010000053">
    <property type="protein sequence ID" value="KAJ3055923.1"/>
    <property type="molecule type" value="Genomic_DNA"/>
</dbReference>
<organism evidence="7 8">
    <name type="scientific">Rhizophlyctis rosea</name>
    <dbReference type="NCBI Taxonomy" id="64517"/>
    <lineage>
        <taxon>Eukaryota</taxon>
        <taxon>Fungi</taxon>
        <taxon>Fungi incertae sedis</taxon>
        <taxon>Chytridiomycota</taxon>
        <taxon>Chytridiomycota incertae sedis</taxon>
        <taxon>Chytridiomycetes</taxon>
        <taxon>Rhizophlyctidales</taxon>
        <taxon>Rhizophlyctidaceae</taxon>
        <taxon>Rhizophlyctis</taxon>
    </lineage>
</organism>
<reference evidence="7" key="1">
    <citation type="submission" date="2020-05" db="EMBL/GenBank/DDBJ databases">
        <title>Phylogenomic resolution of chytrid fungi.</title>
        <authorList>
            <person name="Stajich J.E."/>
            <person name="Amses K."/>
            <person name="Simmons R."/>
            <person name="Seto K."/>
            <person name="Myers J."/>
            <person name="Bonds A."/>
            <person name="Quandt C.A."/>
            <person name="Barry K."/>
            <person name="Liu P."/>
            <person name="Grigoriev I."/>
            <person name="Longcore J.E."/>
            <person name="James T.Y."/>
        </authorList>
    </citation>
    <scope>NUCLEOTIDE SEQUENCE</scope>
    <source>
        <strain evidence="7">JEL0318</strain>
    </source>
</reference>
<feature type="compositionally biased region" description="Basic and acidic residues" evidence="5">
    <location>
        <begin position="47"/>
        <end position="62"/>
    </location>
</feature>
<dbReference type="GO" id="GO:0008270">
    <property type="term" value="F:zinc ion binding"/>
    <property type="evidence" value="ECO:0007669"/>
    <property type="project" value="UniProtKB-KW"/>
</dbReference>
<dbReference type="InterPro" id="IPR001841">
    <property type="entry name" value="Znf_RING"/>
</dbReference>
<dbReference type="GO" id="GO:0061630">
    <property type="term" value="F:ubiquitin protein ligase activity"/>
    <property type="evidence" value="ECO:0007669"/>
    <property type="project" value="TreeGrafter"/>
</dbReference>
<dbReference type="GO" id="GO:0006511">
    <property type="term" value="P:ubiquitin-dependent protein catabolic process"/>
    <property type="evidence" value="ECO:0007669"/>
    <property type="project" value="TreeGrafter"/>
</dbReference>
<proteinExistence type="predicted"/>